<dbReference type="RefSeq" id="WP_157788571.1">
    <property type="nucleotide sequence ID" value="NZ_CP009223.1"/>
</dbReference>
<dbReference type="Proteomes" id="UP000029079">
    <property type="component" value="Chromosome"/>
</dbReference>
<proteinExistence type="predicted"/>
<dbReference type="PATRIC" id="fig|759620.7.peg.651"/>
<organism evidence="1 2">
    <name type="scientific">Weissella ceti</name>
    <dbReference type="NCBI Taxonomy" id="759620"/>
    <lineage>
        <taxon>Bacteria</taxon>
        <taxon>Bacillati</taxon>
        <taxon>Bacillota</taxon>
        <taxon>Bacilli</taxon>
        <taxon>Lactobacillales</taxon>
        <taxon>Lactobacillaceae</taxon>
        <taxon>Weissella</taxon>
    </lineage>
</organism>
<reference evidence="1 2" key="1">
    <citation type="journal article" date="2014" name="Genome Announc.">
        <title>Complete Genome Sequences of Fish Pathogenic Weissella ceti Strains WS74 and WS105.</title>
        <authorList>
            <person name="Figueiredo H.C."/>
            <person name="Leal C.A."/>
            <person name="Dorella F.A."/>
            <person name="Carvalho A.F."/>
            <person name="Soares S.C."/>
            <person name="Pereira F.L."/>
            <person name="Azevedo V.A."/>
        </authorList>
    </citation>
    <scope>NUCLEOTIDE SEQUENCE [LARGE SCALE GENOMIC DNA]</scope>
    <source>
        <strain evidence="1 2">WS74</strain>
    </source>
</reference>
<keyword evidence="2" id="KW-1185">Reference proteome</keyword>
<dbReference type="KEGG" id="wci:WS105_0679"/>
<sequence>MNILAKIQAVATKRGMSIEKISEEVTKSGAKVAKSTLYRWDTIVRY</sequence>
<name>A0A075U611_9LACO</name>
<dbReference type="KEGG" id="wct:WS74_0619"/>
<reference evidence="2" key="2">
    <citation type="submission" date="2014-08" db="EMBL/GenBank/DDBJ databases">
        <title>Complete genome of Weissella ceti strain WS74 isolated from diseased rainbow trout in Brazil.</title>
        <authorList>
            <person name="Figueiredo H.C.P."/>
            <person name="Leal C.A.G."/>
            <person name="Pereira F.L."/>
            <person name="Soares S.C."/>
            <person name="Dorella F.A."/>
            <person name="Carvalho A.F."/>
            <person name="Azevedo V.A.C."/>
        </authorList>
    </citation>
    <scope>NUCLEOTIDE SEQUENCE [LARGE SCALE GENOMIC DNA]</scope>
    <source>
        <strain evidence="2">WS74</strain>
    </source>
</reference>
<dbReference type="EMBL" id="CP009223">
    <property type="protein sequence ID" value="AIM62871.1"/>
    <property type="molecule type" value="Genomic_DNA"/>
</dbReference>
<evidence type="ECO:0000313" key="1">
    <source>
        <dbReference type="EMBL" id="AIM62871.1"/>
    </source>
</evidence>
<protein>
    <submittedName>
        <fullName evidence="1">Uncharacterized protein</fullName>
    </submittedName>
</protein>
<accession>A0A075U611</accession>
<dbReference type="AlphaFoldDB" id="A0A075U611"/>
<evidence type="ECO:0000313" key="2">
    <source>
        <dbReference type="Proteomes" id="UP000029079"/>
    </source>
</evidence>
<gene>
    <name evidence="1" type="ORF">WS74_0619</name>
</gene>
<dbReference type="KEGG" id="wce:WS08_0618"/>